<dbReference type="InterPro" id="IPR029341">
    <property type="entry name" value="FAM21/CAPZIP"/>
</dbReference>
<evidence type="ECO:0000256" key="1">
    <source>
        <dbReference type="SAM" id="MobiDB-lite"/>
    </source>
</evidence>
<feature type="compositionally biased region" description="Basic and acidic residues" evidence="1">
    <location>
        <begin position="502"/>
        <end position="518"/>
    </location>
</feature>
<feature type="compositionally biased region" description="Polar residues" evidence="1">
    <location>
        <begin position="354"/>
        <end position="366"/>
    </location>
</feature>
<feature type="compositionally biased region" description="Polar residues" evidence="1">
    <location>
        <begin position="286"/>
        <end position="295"/>
    </location>
</feature>
<feature type="region of interest" description="Disordered" evidence="1">
    <location>
        <begin position="346"/>
        <end position="385"/>
    </location>
</feature>
<reference evidence="3" key="1">
    <citation type="submission" date="2022-01" db="EMBL/GenBank/DDBJ databases">
        <authorList>
            <person name="King R."/>
        </authorList>
    </citation>
    <scope>NUCLEOTIDE SEQUENCE</scope>
</reference>
<feature type="compositionally biased region" description="Basic and acidic residues" evidence="1">
    <location>
        <begin position="235"/>
        <end position="247"/>
    </location>
</feature>
<feature type="region of interest" description="Disordered" evidence="1">
    <location>
        <begin position="1299"/>
        <end position="1323"/>
    </location>
</feature>
<evidence type="ECO:0000313" key="4">
    <source>
        <dbReference type="Proteomes" id="UP001152799"/>
    </source>
</evidence>
<accession>A0A9N9QQM3</accession>
<sequence length="1534" mass="170861">MAQDNIEWSSDQMIENASNWSLSGDIALLNSLKNFSQGLLSDTESLNSKVDNLLNNLENVGLKLELTRNEFQSLRNTQFIENRVYEDDETLEGEEQKIIEKELTEEDKENSIKRAISNGLKVMEKYYDKVEVAVSDSEGEGNEKNYVLHPKDPYADRPLPYLVGTQDWYKKSHVGLLPSDSDTESEKEEEEVYSSSSDSEENLPKNRPVGSETSSELSFAIKNSEPVANSTFNDTSDRSREVFHSSEESLDQSSSVPFKTPTSHANFAEQLAAKLGDVVSAKHDSSGNNSQASKQIRSKPAKQGNLFSDEPPPLDDLEDTILPKSAHEGLFSGSRDLFAENNQDDLFWGLPQDKPNSNIQKPSQLPGTLLNKKMPKGLFDSSDSEDDMVAVTEKRKILSNTHSSRYMVPSKATAVPFVDEQPPEIEAKKKPVGGVSVFGTNVDIFSNKSTISQKQQGDKLSATIKKTGLFDESSEDEMFIEKGKIAAKEKQTKLSLFDDSDDSTKNNKSDDRATKKEVTKKVQEVKKISLFDDEDGEDTVDVTSKGVNETVTKSTSIFDNDRPKVAETKKLPKKVSLFDDDDDDFLKEEEDIFAFVPKKRISFDELEKTTTSRSTKSLFDDDNLEGSKKHKSLFDKEEKEKESQDKHIGLKKDNSSLFDEDILEGIKNETSILDKEIENRSLHKKIDVKKDTKTETKTLFNEDVSEENQSKTSLVDKEEKQFVEEIPNKEVDVKNNPISLLHEDLTSDDGMFVTPKILEGVEKLEPKDHEASQTEESNVQDSKHEKNSSESHPALEKKSNEIGLEGANEKSPEEGNIIVPQIIKSEKEKITKHEPSEPPPVPQSFSIPPLIDLFDPTPPPVDWDASSDNSGESDTFSLTDGILDRTSYNQSQPSSNLFDEAPPRWDVHDLNYSSGIARDLNVTRVEADDSSFNPHASSSRRLSSDIFNEQQSQDSFFVTKNHTENAQTSNLQKIAETPDESISKIENLTPSGNLEDLEGSSVFEKVSSDMNTTDAIDKPAKVADFGSEGNEQRENDNNPGLPKIKTSPGKLKHNLNINVGALLPGAAPPKTRPIVNKSVSLDETDKSANLPSSEGFLIPKPLTRPKSELFDASRLIEASASKSEVGETEVLESVTKDRARIQVKRRPSTRKARQEWAKKSMEDFYSIPEPILSNKSLSPKLEAAQQPNDTYNKNADLDNSCRGSTPSEFIEKPKTDENDTLSSNKPSKPTYVDSDTKNENRSSSVKPPTGISLVFDKQDNKKDLFDISKDDLFGSVSRPAATSLFDDFYEKNDIFNSSLKKDETKPKVEEPKTDGSKLESPKDIFPDIFKSNKKLPGIFDEEDFPSDEDLFFNKTETSSMTAKKLQDNQDELFSSPKFEKVSASVAIENKDLSSTVENVFSASVTTTTKTENLFARDSKDLFSPSDAKKTTSEKKLPKKNIFLESDSESDSELFGATSKTDNKKVAGKSKNNTNLFDSGDSTDDDDLFGAKTSQSSTTAFNKVAPIKKMEIKTANIKKLENREITDFDPLSGCR</sequence>
<evidence type="ECO:0000313" key="3">
    <source>
        <dbReference type="EMBL" id="CAG9770116.1"/>
    </source>
</evidence>
<keyword evidence="4" id="KW-1185">Reference proteome</keyword>
<proteinExistence type="predicted"/>
<evidence type="ECO:0000259" key="2">
    <source>
        <dbReference type="Pfam" id="PF15255"/>
    </source>
</evidence>
<name>A0A9N9QQM3_9CUCU</name>
<feature type="compositionally biased region" description="Polar residues" evidence="1">
    <location>
        <begin position="866"/>
        <end position="878"/>
    </location>
</feature>
<feature type="region of interest" description="Disordered" evidence="1">
    <location>
        <begin position="496"/>
        <end position="518"/>
    </location>
</feature>
<feature type="compositionally biased region" description="Basic and acidic residues" evidence="1">
    <location>
        <begin position="781"/>
        <end position="800"/>
    </location>
</feature>
<feature type="domain" description="FAM21/CAPZIP" evidence="2">
    <location>
        <begin position="1049"/>
        <end position="1163"/>
    </location>
</feature>
<feature type="compositionally biased region" description="Basic and acidic residues" evidence="1">
    <location>
        <begin position="759"/>
        <end position="772"/>
    </location>
</feature>
<feature type="region of interest" description="Disordered" evidence="1">
    <location>
        <begin position="1182"/>
        <end position="1254"/>
    </location>
</feature>
<feature type="region of interest" description="Disordered" evidence="1">
    <location>
        <begin position="1017"/>
        <end position="1048"/>
    </location>
</feature>
<feature type="region of interest" description="Disordered" evidence="1">
    <location>
        <begin position="135"/>
        <end position="158"/>
    </location>
</feature>
<feature type="region of interest" description="Disordered" evidence="1">
    <location>
        <begin position="756"/>
        <end position="904"/>
    </location>
</feature>
<feature type="region of interest" description="Disordered" evidence="1">
    <location>
        <begin position="1445"/>
        <end position="1482"/>
    </location>
</feature>
<feature type="compositionally biased region" description="Basic and acidic residues" evidence="1">
    <location>
        <begin position="824"/>
        <end position="836"/>
    </location>
</feature>
<dbReference type="Pfam" id="PF15255">
    <property type="entry name" value="CAP-ZIP_m"/>
    <property type="match status" value="1"/>
</dbReference>
<feature type="region of interest" description="Disordered" evidence="1">
    <location>
        <begin position="278"/>
        <end position="320"/>
    </location>
</feature>
<feature type="compositionally biased region" description="Acidic residues" evidence="1">
    <location>
        <begin position="181"/>
        <end position="192"/>
    </location>
</feature>
<protein>
    <recommendedName>
        <fullName evidence="2">FAM21/CAPZIP domain-containing protein</fullName>
    </recommendedName>
</protein>
<feature type="region of interest" description="Disordered" evidence="1">
    <location>
        <begin position="174"/>
        <end position="262"/>
    </location>
</feature>
<gene>
    <name evidence="3" type="ORF">CEUTPL_LOCUS10575</name>
</gene>
<feature type="region of interest" description="Disordered" evidence="1">
    <location>
        <begin position="606"/>
        <end position="650"/>
    </location>
</feature>
<dbReference type="EMBL" id="OU892282">
    <property type="protein sequence ID" value="CAG9770116.1"/>
    <property type="molecule type" value="Genomic_DNA"/>
</dbReference>
<dbReference type="Proteomes" id="UP001152799">
    <property type="component" value="Chromosome 6"/>
</dbReference>
<dbReference type="OrthoDB" id="751084at2759"/>
<feature type="region of interest" description="Disordered" evidence="1">
    <location>
        <begin position="693"/>
        <end position="719"/>
    </location>
</feature>
<feature type="compositionally biased region" description="Basic and acidic residues" evidence="1">
    <location>
        <begin position="632"/>
        <end position="650"/>
    </location>
</feature>
<feature type="compositionally biased region" description="Polar residues" evidence="1">
    <location>
        <begin position="886"/>
        <end position="897"/>
    </location>
</feature>
<organism evidence="3 4">
    <name type="scientific">Ceutorhynchus assimilis</name>
    <name type="common">cabbage seed weevil</name>
    <dbReference type="NCBI Taxonomy" id="467358"/>
    <lineage>
        <taxon>Eukaryota</taxon>
        <taxon>Metazoa</taxon>
        <taxon>Ecdysozoa</taxon>
        <taxon>Arthropoda</taxon>
        <taxon>Hexapoda</taxon>
        <taxon>Insecta</taxon>
        <taxon>Pterygota</taxon>
        <taxon>Neoptera</taxon>
        <taxon>Endopterygota</taxon>
        <taxon>Coleoptera</taxon>
        <taxon>Polyphaga</taxon>
        <taxon>Cucujiformia</taxon>
        <taxon>Curculionidae</taxon>
        <taxon>Ceutorhynchinae</taxon>
        <taxon>Ceutorhynchus</taxon>
    </lineage>
</organism>